<protein>
    <submittedName>
        <fullName evidence="1">Uncharacterized protein</fullName>
    </submittedName>
</protein>
<keyword evidence="2" id="KW-1185">Reference proteome</keyword>
<sequence length="106" mass="12184">MNKAVNFVLFAHELKIQTIGLRSAKPALFRVEASGLGAESYTAGQLRPNTFRAAVEKAWMEFVEALQQSEAKVKQWRDETILELKKAAFVYRFFKFQYEAIAWHNG</sequence>
<dbReference type="EMBL" id="JAMZEL010000001">
    <property type="protein sequence ID" value="MCP1381144.1"/>
    <property type="molecule type" value="Genomic_DNA"/>
</dbReference>
<evidence type="ECO:0000313" key="2">
    <source>
        <dbReference type="Proteomes" id="UP001204772"/>
    </source>
</evidence>
<proteinExistence type="predicted"/>
<dbReference type="RefSeq" id="WP_253524402.1">
    <property type="nucleotide sequence ID" value="NZ_JAMZEL010000001.1"/>
</dbReference>
<dbReference type="Proteomes" id="UP001204772">
    <property type="component" value="Unassembled WGS sequence"/>
</dbReference>
<organism evidence="1 2">
    <name type="scientific">Runella salmonicolor</name>
    <dbReference type="NCBI Taxonomy" id="2950278"/>
    <lineage>
        <taxon>Bacteria</taxon>
        <taxon>Pseudomonadati</taxon>
        <taxon>Bacteroidota</taxon>
        <taxon>Cytophagia</taxon>
        <taxon>Cytophagales</taxon>
        <taxon>Spirosomataceae</taxon>
        <taxon>Runella</taxon>
    </lineage>
</organism>
<gene>
    <name evidence="1" type="ORF">NCI00_01860</name>
</gene>
<reference evidence="1 2" key="1">
    <citation type="submission" date="2022-06" db="EMBL/GenBank/DDBJ databases">
        <title>Runella sp. S5 genome sequencing.</title>
        <authorList>
            <person name="Park S."/>
        </authorList>
    </citation>
    <scope>NUCLEOTIDE SEQUENCE [LARGE SCALE GENOMIC DNA]</scope>
    <source>
        <strain evidence="1 2">S5</strain>
    </source>
</reference>
<name>A0ABT1FHF0_9BACT</name>
<comment type="caution">
    <text evidence="1">The sequence shown here is derived from an EMBL/GenBank/DDBJ whole genome shotgun (WGS) entry which is preliminary data.</text>
</comment>
<accession>A0ABT1FHF0</accession>
<evidence type="ECO:0000313" key="1">
    <source>
        <dbReference type="EMBL" id="MCP1381144.1"/>
    </source>
</evidence>